<proteinExistence type="inferred from homology"/>
<comment type="similarity">
    <text evidence="1">Belongs to the UPF0065 (bug) family.</text>
</comment>
<dbReference type="Gene3D" id="3.40.190.10">
    <property type="entry name" value="Periplasmic binding protein-like II"/>
    <property type="match status" value="1"/>
</dbReference>
<sequence>MIKFTGAKALIVALGLAGAMSVPAAIPAMAQGFPERELLGVVMWGAGGATDTVARAVNPAAEAALGKPIVVLNKSGGAGAISTAYVNAAPADGYTFLYGAENPQLHPVMGVSPLDYSQFVPINILGRGVAVIVVPAGSGYDTMEALLQDIAARPGEVKMGSTGPGGLPSTVGALIANATDFEVTAIPFDGEGPGLTAMLGGEVDFMPSGISAAAEQIKAGNMKALAVVNTEPVGQLPDVPAITDALPDMAAYLPWGPFYGVFVKKGTPDDVVATLTEAFAKAAGDASFQELMANRGNVVMSISGDEARSFLDQWQRVTAYALKDTGAAKVDPESLGIQRP</sequence>
<dbReference type="RefSeq" id="WP_111352389.1">
    <property type="nucleotide sequence ID" value="NZ_QHHQ01000012.1"/>
</dbReference>
<dbReference type="CDD" id="cd07012">
    <property type="entry name" value="PBP2_Bug_TTT"/>
    <property type="match status" value="1"/>
</dbReference>
<dbReference type="EMBL" id="QHHQ01000012">
    <property type="protein sequence ID" value="RAH96520.1"/>
    <property type="molecule type" value="Genomic_DNA"/>
</dbReference>
<feature type="signal peptide" evidence="2">
    <location>
        <begin position="1"/>
        <end position="24"/>
    </location>
</feature>
<dbReference type="InterPro" id="IPR005064">
    <property type="entry name" value="BUG"/>
</dbReference>
<organism evidence="3 4">
    <name type="scientific">Acuticoccus sediminis</name>
    <dbReference type="NCBI Taxonomy" id="2184697"/>
    <lineage>
        <taxon>Bacteria</taxon>
        <taxon>Pseudomonadati</taxon>
        <taxon>Pseudomonadota</taxon>
        <taxon>Alphaproteobacteria</taxon>
        <taxon>Hyphomicrobiales</taxon>
        <taxon>Amorphaceae</taxon>
        <taxon>Acuticoccus</taxon>
    </lineage>
</organism>
<protein>
    <submittedName>
        <fullName evidence="3">Tripartite tricarboxylate transporter substrate binding protein</fullName>
    </submittedName>
</protein>
<dbReference type="PIRSF" id="PIRSF017082">
    <property type="entry name" value="YflP"/>
    <property type="match status" value="1"/>
</dbReference>
<accession>A0A8B2NFR3</accession>
<dbReference type="Gene3D" id="3.40.190.150">
    <property type="entry name" value="Bordetella uptake gene, domain 1"/>
    <property type="match status" value="1"/>
</dbReference>
<name>A0A8B2NFR3_9HYPH</name>
<evidence type="ECO:0000313" key="3">
    <source>
        <dbReference type="EMBL" id="RAH96520.1"/>
    </source>
</evidence>
<dbReference type="PANTHER" id="PTHR42928:SF5">
    <property type="entry name" value="BLR1237 PROTEIN"/>
    <property type="match status" value="1"/>
</dbReference>
<dbReference type="Proteomes" id="UP000249590">
    <property type="component" value="Unassembled WGS sequence"/>
</dbReference>
<dbReference type="PANTHER" id="PTHR42928">
    <property type="entry name" value="TRICARBOXYLATE-BINDING PROTEIN"/>
    <property type="match status" value="1"/>
</dbReference>
<feature type="chain" id="PRO_5032612646" evidence="2">
    <location>
        <begin position="25"/>
        <end position="340"/>
    </location>
</feature>
<keyword evidence="2" id="KW-0732">Signal</keyword>
<dbReference type="SUPFAM" id="SSF53850">
    <property type="entry name" value="Periplasmic binding protein-like II"/>
    <property type="match status" value="1"/>
</dbReference>
<dbReference type="AlphaFoldDB" id="A0A8B2NFR3"/>
<evidence type="ECO:0000256" key="1">
    <source>
        <dbReference type="ARBA" id="ARBA00006987"/>
    </source>
</evidence>
<dbReference type="InterPro" id="IPR042100">
    <property type="entry name" value="Bug_dom1"/>
</dbReference>
<keyword evidence="4" id="KW-1185">Reference proteome</keyword>
<evidence type="ECO:0000313" key="4">
    <source>
        <dbReference type="Proteomes" id="UP000249590"/>
    </source>
</evidence>
<dbReference type="Pfam" id="PF03401">
    <property type="entry name" value="TctC"/>
    <property type="match status" value="1"/>
</dbReference>
<comment type="caution">
    <text evidence="3">The sequence shown here is derived from an EMBL/GenBank/DDBJ whole genome shotgun (WGS) entry which is preliminary data.</text>
</comment>
<gene>
    <name evidence="3" type="ORF">DLJ53_31900</name>
</gene>
<reference evidence="3 4" key="1">
    <citation type="submission" date="2018-05" db="EMBL/GenBank/DDBJ databases">
        <title>Acuticoccus sediminis sp. nov., isolated from deep-sea sediment of Indian Ocean.</title>
        <authorList>
            <person name="Liu X."/>
            <person name="Lai Q."/>
            <person name="Du Y."/>
            <person name="Sun F."/>
            <person name="Zhang X."/>
            <person name="Wang S."/>
            <person name="Shao Z."/>
        </authorList>
    </citation>
    <scope>NUCLEOTIDE SEQUENCE [LARGE SCALE GENOMIC DNA]</scope>
    <source>
        <strain evidence="3 4">PTG4-2</strain>
    </source>
</reference>
<dbReference type="OrthoDB" id="8970543at2"/>
<evidence type="ECO:0000256" key="2">
    <source>
        <dbReference type="SAM" id="SignalP"/>
    </source>
</evidence>